<dbReference type="PANTHER" id="PTHR33254:SF4">
    <property type="entry name" value="4-HYDROXY-4-METHYL-2-OXOGLUTARATE ALDOLASE 3-RELATED"/>
    <property type="match status" value="1"/>
</dbReference>
<keyword evidence="5" id="KW-0460">Magnesium</keyword>
<comment type="cofactor">
    <cofactor evidence="1">
        <name>a divalent metal cation</name>
        <dbReference type="ChEBI" id="CHEBI:60240"/>
    </cofactor>
</comment>
<dbReference type="PANTHER" id="PTHR33254">
    <property type="entry name" value="4-HYDROXY-4-METHYL-2-OXOGLUTARATE ALDOLASE 3-RELATED"/>
    <property type="match status" value="1"/>
</dbReference>
<protein>
    <recommendedName>
        <fullName evidence="2">Putative 4-hydroxy-4-methyl-2-oxoglutarate aldolase</fullName>
    </recommendedName>
    <alternativeName>
        <fullName evidence="3">Regulator of ribonuclease activity homolog</fullName>
    </alternativeName>
    <alternativeName>
        <fullName evidence="4">RraA-like protein</fullName>
    </alternativeName>
</protein>
<evidence type="ECO:0000256" key="5">
    <source>
        <dbReference type="PIRSR" id="PIRSR605493-1"/>
    </source>
</evidence>
<sequence length="226" mass="24386">MSHQHMPGFRIMPMPAPIPHDLIERFRSVVTPHISDNMHRLCGVIGLKPYHRQKKLVGRAITVKVRPGDNLMIHKAIDMAEPGDVIVVDGGGEVTQALVGELMQMHAQVRGIAGFVIDGAVRDVAAFYAADFPCFARGNTHRGPFKEGPGEINVPVAIGGLVIEAGDLIVGDEDGLVAIPADQLDTLLAAATAQVQKEQQRKEAILAGQDKRGWIDIYLTQKGVIA</sequence>
<dbReference type="GO" id="GO:0046872">
    <property type="term" value="F:metal ion binding"/>
    <property type="evidence" value="ECO:0007669"/>
    <property type="project" value="UniProtKB-KW"/>
</dbReference>
<evidence type="ECO:0000256" key="2">
    <source>
        <dbReference type="ARBA" id="ARBA00016549"/>
    </source>
</evidence>
<dbReference type="RefSeq" id="WP_231937417.1">
    <property type="nucleotide sequence ID" value="NZ_FCOK02000111.1"/>
</dbReference>
<evidence type="ECO:0000313" key="6">
    <source>
        <dbReference type="EMBL" id="SAL71203.1"/>
    </source>
</evidence>
<dbReference type="NCBIfam" id="NF004850">
    <property type="entry name" value="PRK06201.1"/>
    <property type="match status" value="1"/>
</dbReference>
<feature type="binding site" evidence="5">
    <location>
        <position position="123"/>
    </location>
    <ligand>
        <name>substrate</name>
    </ligand>
</feature>
<feature type="binding site" evidence="5">
    <location>
        <position position="122"/>
    </location>
    <ligand>
        <name>substrate</name>
    </ligand>
</feature>
<dbReference type="AlphaFoldDB" id="A0A158JRS6"/>
<comment type="cofactor">
    <cofactor evidence="5">
        <name>Mg(2+)</name>
        <dbReference type="ChEBI" id="CHEBI:18420"/>
    </cofactor>
</comment>
<dbReference type="EMBL" id="FCOK02000111">
    <property type="protein sequence ID" value="SAL71203.1"/>
    <property type="molecule type" value="Genomic_DNA"/>
</dbReference>
<evidence type="ECO:0000256" key="3">
    <source>
        <dbReference type="ARBA" id="ARBA00029596"/>
    </source>
</evidence>
<reference evidence="6 7" key="1">
    <citation type="submission" date="2016-01" db="EMBL/GenBank/DDBJ databases">
        <authorList>
            <person name="Oliw E.H."/>
        </authorList>
    </citation>
    <scope>NUCLEOTIDE SEQUENCE [LARGE SCALE GENOMIC DNA]</scope>
    <source>
        <strain evidence="6">LMG 27134</strain>
    </source>
</reference>
<accession>A0A158JRS6</accession>
<keyword evidence="5" id="KW-0479">Metal-binding</keyword>
<dbReference type="InterPro" id="IPR036704">
    <property type="entry name" value="RraA/RraA-like_sf"/>
</dbReference>
<evidence type="ECO:0000256" key="4">
    <source>
        <dbReference type="ARBA" id="ARBA00030169"/>
    </source>
</evidence>
<proteinExistence type="predicted"/>
<organism evidence="6 7">
    <name type="scientific">Caballeronia udeis</name>
    <dbReference type="NCBI Taxonomy" id="1232866"/>
    <lineage>
        <taxon>Bacteria</taxon>
        <taxon>Pseudomonadati</taxon>
        <taxon>Pseudomonadota</taxon>
        <taxon>Betaproteobacteria</taxon>
        <taxon>Burkholderiales</taxon>
        <taxon>Burkholderiaceae</taxon>
        <taxon>Caballeronia</taxon>
    </lineage>
</organism>
<feature type="binding site" evidence="5">
    <location>
        <begin position="100"/>
        <end position="103"/>
    </location>
    <ligand>
        <name>substrate</name>
    </ligand>
</feature>
<dbReference type="Pfam" id="PF03737">
    <property type="entry name" value="RraA-like"/>
    <property type="match status" value="1"/>
</dbReference>
<evidence type="ECO:0000313" key="7">
    <source>
        <dbReference type="Proteomes" id="UP000054683"/>
    </source>
</evidence>
<dbReference type="CDD" id="cd16841">
    <property type="entry name" value="RraA_family"/>
    <property type="match status" value="1"/>
</dbReference>
<dbReference type="Proteomes" id="UP000054683">
    <property type="component" value="Unassembled WGS sequence"/>
</dbReference>
<gene>
    <name evidence="6" type="ORF">AWB69_08577</name>
</gene>
<evidence type="ECO:0000256" key="1">
    <source>
        <dbReference type="ARBA" id="ARBA00001968"/>
    </source>
</evidence>
<dbReference type="InterPro" id="IPR005493">
    <property type="entry name" value="RraA/RraA-like"/>
</dbReference>
<dbReference type="Gene3D" id="3.50.30.40">
    <property type="entry name" value="Ribonuclease E inhibitor RraA/RraA-like"/>
    <property type="match status" value="1"/>
</dbReference>
<dbReference type="SUPFAM" id="SSF89562">
    <property type="entry name" value="RraA-like"/>
    <property type="match status" value="1"/>
</dbReference>
<name>A0A158JRS6_9BURK</name>